<dbReference type="InterPro" id="IPR018736">
    <property type="entry name" value="DUF2279_periplasmic_lipo"/>
</dbReference>
<dbReference type="AlphaFoldDB" id="A0A1T4WD55"/>
<protein>
    <submittedName>
        <fullName evidence="1">Predicted lipoprotein</fullName>
    </submittedName>
</protein>
<dbReference type="EMBL" id="FUYB01000005">
    <property type="protein sequence ID" value="SKA75246.1"/>
    <property type="molecule type" value="Genomic_DNA"/>
</dbReference>
<evidence type="ECO:0000313" key="2">
    <source>
        <dbReference type="Proteomes" id="UP000190460"/>
    </source>
</evidence>
<reference evidence="1 2" key="1">
    <citation type="submission" date="2017-02" db="EMBL/GenBank/DDBJ databases">
        <authorList>
            <person name="Peterson S.W."/>
        </authorList>
    </citation>
    <scope>NUCLEOTIDE SEQUENCE [LARGE SCALE GENOMIC DNA]</scope>
    <source>
        <strain evidence="1 2">ATCC 49788</strain>
    </source>
</reference>
<dbReference type="Pfam" id="PF10043">
    <property type="entry name" value="DUF2279"/>
    <property type="match status" value="1"/>
</dbReference>
<dbReference type="STRING" id="92487.SAMN02745130_01491"/>
<keyword evidence="1" id="KW-0449">Lipoprotein</keyword>
<keyword evidence="2" id="KW-1185">Reference proteome</keyword>
<sequence length="266" mass="29533">MRLPSLSLSILTLLSLGGCTNLSPPDRAVARDFGLAAGAFTAWGVSKWDWFKHSPKFKQEGWFGADTHAGGADKTGHLYMSYLLTEGLLWDFKRHQVTHPEDKAAIAALAAMTLIEVGDASSSKYGFSGEDFIADAVGVGASWWLSNHPEWGERIDLRMEYWPSPGFSGKFDAAADYSGMKHLIAIKGDGFARLKGTPLEYLELQAGYYTRGFRTYDKGHWDQPERHTYVGVGLNLPRIFGKDSAAGTFFKYYQPPHTYLATDNQF</sequence>
<name>A0A1T4WD55_9GAMM</name>
<dbReference type="Proteomes" id="UP000190460">
    <property type="component" value="Unassembled WGS sequence"/>
</dbReference>
<organism evidence="1 2">
    <name type="scientific">Thiothrix eikelboomii</name>
    <dbReference type="NCBI Taxonomy" id="92487"/>
    <lineage>
        <taxon>Bacteria</taxon>
        <taxon>Pseudomonadati</taxon>
        <taxon>Pseudomonadota</taxon>
        <taxon>Gammaproteobacteria</taxon>
        <taxon>Thiotrichales</taxon>
        <taxon>Thiotrichaceae</taxon>
        <taxon>Thiothrix</taxon>
    </lineage>
</organism>
<gene>
    <name evidence="1" type="ORF">SAMN02745130_01491</name>
</gene>
<evidence type="ECO:0000313" key="1">
    <source>
        <dbReference type="EMBL" id="SKA75246.1"/>
    </source>
</evidence>
<proteinExistence type="predicted"/>
<dbReference type="OrthoDB" id="8903620at2"/>
<dbReference type="RefSeq" id="WP_078921965.1">
    <property type="nucleotide sequence ID" value="NZ_FUYB01000005.1"/>
</dbReference>
<accession>A0A1T4WD55</accession>
<dbReference type="PROSITE" id="PS51257">
    <property type="entry name" value="PROKAR_LIPOPROTEIN"/>
    <property type="match status" value="1"/>
</dbReference>